<evidence type="ECO:0000256" key="4">
    <source>
        <dbReference type="ARBA" id="ARBA00023002"/>
    </source>
</evidence>
<evidence type="ECO:0000313" key="7">
    <source>
        <dbReference type="Proteomes" id="UP000236197"/>
    </source>
</evidence>
<dbReference type="Pfam" id="PF00890">
    <property type="entry name" value="FAD_binding_2"/>
    <property type="match status" value="1"/>
</dbReference>
<dbReference type="EMBL" id="PPEK01000001">
    <property type="protein sequence ID" value="PNV68827.1"/>
    <property type="molecule type" value="Genomic_DNA"/>
</dbReference>
<gene>
    <name evidence="6" type="ORF">C2L71_02340</name>
</gene>
<dbReference type="PRINTS" id="PR00411">
    <property type="entry name" value="PNDRDTASEI"/>
</dbReference>
<dbReference type="InterPro" id="IPR027477">
    <property type="entry name" value="Succ_DH/fumarate_Rdtase_cat_sf"/>
</dbReference>
<dbReference type="AlphaFoldDB" id="A0A2K2UES0"/>
<proteinExistence type="predicted"/>
<dbReference type="PROSITE" id="PS51257">
    <property type="entry name" value="PROKAR_LIPOPROTEIN"/>
    <property type="match status" value="1"/>
</dbReference>
<evidence type="ECO:0000256" key="1">
    <source>
        <dbReference type="ARBA" id="ARBA00001974"/>
    </source>
</evidence>
<evidence type="ECO:0000313" key="6">
    <source>
        <dbReference type="EMBL" id="PNV68827.1"/>
    </source>
</evidence>
<dbReference type="InterPro" id="IPR050315">
    <property type="entry name" value="FAD-oxidoreductase_2"/>
</dbReference>
<comment type="cofactor">
    <cofactor evidence="1">
        <name>FAD</name>
        <dbReference type="ChEBI" id="CHEBI:57692"/>
    </cofactor>
</comment>
<comment type="caution">
    <text evidence="6">The sequence shown here is derived from an EMBL/GenBank/DDBJ whole genome shotgun (WGS) entry which is preliminary data.</text>
</comment>
<dbReference type="Gene3D" id="3.50.50.60">
    <property type="entry name" value="FAD/NAD(P)-binding domain"/>
    <property type="match status" value="1"/>
</dbReference>
<dbReference type="GO" id="GO:0033765">
    <property type="term" value="F:steroid dehydrogenase activity, acting on the CH-CH group of donors"/>
    <property type="evidence" value="ECO:0007669"/>
    <property type="project" value="UniProtKB-ARBA"/>
</dbReference>
<dbReference type="PANTHER" id="PTHR43400:SF10">
    <property type="entry name" value="3-OXOSTEROID 1-DEHYDROGENASE"/>
    <property type="match status" value="1"/>
</dbReference>
<dbReference type="SUPFAM" id="SSF51905">
    <property type="entry name" value="FAD/NAD(P)-binding domain"/>
    <property type="match status" value="1"/>
</dbReference>
<feature type="domain" description="FAD-dependent oxidoreductase 2 FAD-binding" evidence="5">
    <location>
        <begin position="63"/>
        <end position="502"/>
    </location>
</feature>
<name>A0A2K2UES0_9ACTN</name>
<reference evidence="7" key="1">
    <citation type="submission" date="2018-01" db="EMBL/GenBank/DDBJ databases">
        <title>Rubneribacter badeniensis gen. nov., sp. nov., and Colonibacter rubneri, gen. nov., sp. nov., WGS of new members of the Eggerthellaceae.</title>
        <authorList>
            <person name="Danylec N."/>
            <person name="Stoll D.A."/>
            <person name="Doetsch A."/>
            <person name="Kulling S.E."/>
            <person name="Huch M."/>
        </authorList>
    </citation>
    <scope>NUCLEOTIDE SEQUENCE [LARGE SCALE GENOMIC DNA]</scope>
    <source>
        <strain evidence="7">ResAG-96</strain>
    </source>
</reference>
<organism evidence="6 7">
    <name type="scientific">Enteroscipio rubneri</name>
    <dbReference type="NCBI Taxonomy" id="2070686"/>
    <lineage>
        <taxon>Bacteria</taxon>
        <taxon>Bacillati</taxon>
        <taxon>Actinomycetota</taxon>
        <taxon>Coriobacteriia</taxon>
        <taxon>Eggerthellales</taxon>
        <taxon>Eggerthellaceae</taxon>
        <taxon>Enteroscipio</taxon>
    </lineage>
</organism>
<dbReference type="InterPro" id="IPR003953">
    <property type="entry name" value="FAD-dep_OxRdtase_2_FAD-bd"/>
</dbReference>
<sequence length="537" mass="57273">METSKGISRRSFIGGGMAGAAGLVAAGLLSSCSPGSQATTEQSATEGEAAQIKTADETVESNILIVGSGAAGLMAAYEAGKAGAENILVIANCPSIEANNGNMVSGTAAVETPYTEAAGQDYSIEQLFDRMVNFAHWTVNARLLKTCVELLPGNIDIFDELGIELTLGADRYSIGFEEVHLFGTENKSAVFQKHLEDAYGVQFRFSTEAKHALMEDGACVGVQAEDEDGKVIDFKAKATLLACGGYIDNPDMLKEVYGDMTIVASSTEWQKGLGVKIAQEAGAFRESTHGLGMNDIFGSTEELGFNLGNPLLGAAFYGGLIVDEHGKRFMNEYMLANESMAGGGEATLHVKQYYAIFGQRVIDALKEQGYYQIIGSPEFWVSGMLLYGQPLEDLDQSLQDAIDTGWVFKGDTIADVAAQAGLDELETTVEAYDDMAAAGVDTMFGKRAEMLIPVADGGPYYLFKYNPGAFNTFGGCRTDEFTRALRADFSPIEGLYIAGVENGSLYSRPYYDVGGTCSGLAYSSGRLAGMQMAEYTS</sequence>
<dbReference type="PANTHER" id="PTHR43400">
    <property type="entry name" value="FUMARATE REDUCTASE"/>
    <property type="match status" value="1"/>
</dbReference>
<keyword evidence="2" id="KW-0285">Flavoprotein</keyword>
<dbReference type="Gene3D" id="3.90.700.10">
    <property type="entry name" value="Succinate dehydrogenase/fumarate reductase flavoprotein, catalytic domain"/>
    <property type="match status" value="1"/>
</dbReference>
<dbReference type="InterPro" id="IPR006311">
    <property type="entry name" value="TAT_signal"/>
</dbReference>
<evidence type="ECO:0000256" key="3">
    <source>
        <dbReference type="ARBA" id="ARBA00022827"/>
    </source>
</evidence>
<dbReference type="SUPFAM" id="SSF56425">
    <property type="entry name" value="Succinate dehydrogenase/fumarate reductase flavoprotein, catalytic domain"/>
    <property type="match status" value="1"/>
</dbReference>
<dbReference type="Proteomes" id="UP000236197">
    <property type="component" value="Unassembled WGS sequence"/>
</dbReference>
<keyword evidence="3" id="KW-0274">FAD</keyword>
<evidence type="ECO:0000256" key="2">
    <source>
        <dbReference type="ARBA" id="ARBA00022630"/>
    </source>
</evidence>
<dbReference type="OrthoDB" id="9806724at2"/>
<dbReference type="RefSeq" id="WP_103264153.1">
    <property type="nucleotide sequence ID" value="NZ_CABMLE010000001.1"/>
</dbReference>
<dbReference type="PROSITE" id="PS51318">
    <property type="entry name" value="TAT"/>
    <property type="match status" value="1"/>
</dbReference>
<dbReference type="GO" id="GO:0008202">
    <property type="term" value="P:steroid metabolic process"/>
    <property type="evidence" value="ECO:0007669"/>
    <property type="project" value="UniProtKB-ARBA"/>
</dbReference>
<keyword evidence="4" id="KW-0560">Oxidoreductase</keyword>
<dbReference type="InterPro" id="IPR036188">
    <property type="entry name" value="FAD/NAD-bd_sf"/>
</dbReference>
<keyword evidence="7" id="KW-1185">Reference proteome</keyword>
<accession>A0A2K2UES0</accession>
<evidence type="ECO:0000259" key="5">
    <source>
        <dbReference type="Pfam" id="PF00890"/>
    </source>
</evidence>
<protein>
    <recommendedName>
        <fullName evidence="5">FAD-dependent oxidoreductase 2 FAD-binding domain-containing protein</fullName>
    </recommendedName>
</protein>